<evidence type="ECO:0000259" key="3">
    <source>
        <dbReference type="PROSITE" id="PS50158"/>
    </source>
</evidence>
<evidence type="ECO:0000256" key="1">
    <source>
        <dbReference type="PROSITE-ProRule" id="PRU00047"/>
    </source>
</evidence>
<feature type="region of interest" description="Disordered" evidence="2">
    <location>
        <begin position="126"/>
        <end position="146"/>
    </location>
</feature>
<sequence>MTIGTRLAVTRKLALRELRIQLSSVYGILQQNPSILEKYVALAAWSIKSFDSRKRIAVYESYTVVVRTVPYDTEPCEIGSEPGINSRPNFNLSWPVEVLEVPTGKSSAISRNNRTFFNIEDSHKDCVHNRSQRKPGTHEKSRNTSSYYVAHPSSVVDYDEEYEQDDVHNHSKDTLASAMLLLAKAISQNFSNPTNNRLCALSNTRNQAVVSSDRGEVVEGMNATNETANVQRIVRTPTPGNTSTGQCYNCGGKGHYARNCPKPRVRDSKYFMEQMLLAKQDEAGVILTDEQNDFLFADASRWKNLKAMSTIDDDQINSNIQFDSVKGNVNSGSVEKDTHVYDQCALETLARNAYDEAAKQQRFAQKEKLKKNVDFFFKIGNSLQAMFMLGPKPLSVYDQQLKHGLGYQNPYNSRQAISECPKLYVASRTGNIEIPLNVRDSEETLEDAFKSQQKMNKKMNDPIVVANKQNCWTIDYKQLNALYNDFVPQKNHSLNKHVLHLLIFSLLRFGKQRSCQVKLL</sequence>
<evidence type="ECO:0000313" key="4">
    <source>
        <dbReference type="EMBL" id="GJS73274.1"/>
    </source>
</evidence>
<reference evidence="4" key="1">
    <citation type="journal article" date="2022" name="Int. J. Mol. Sci.">
        <title>Draft Genome of Tanacetum Coccineum: Genomic Comparison of Closely Related Tanacetum-Family Plants.</title>
        <authorList>
            <person name="Yamashiro T."/>
            <person name="Shiraishi A."/>
            <person name="Nakayama K."/>
            <person name="Satake H."/>
        </authorList>
    </citation>
    <scope>NUCLEOTIDE SEQUENCE</scope>
</reference>
<protein>
    <submittedName>
        <fullName evidence="4">Retrovirus-related pol polyprotein from transposon TNT 1-94</fullName>
    </submittedName>
</protein>
<reference evidence="4" key="2">
    <citation type="submission" date="2022-01" db="EMBL/GenBank/DDBJ databases">
        <authorList>
            <person name="Yamashiro T."/>
            <person name="Shiraishi A."/>
            <person name="Satake H."/>
            <person name="Nakayama K."/>
        </authorList>
    </citation>
    <scope>NUCLEOTIDE SEQUENCE</scope>
</reference>
<proteinExistence type="predicted"/>
<dbReference type="SUPFAM" id="SSF57756">
    <property type="entry name" value="Retrovirus zinc finger-like domains"/>
    <property type="match status" value="1"/>
</dbReference>
<feature type="domain" description="CCHC-type" evidence="3">
    <location>
        <begin position="247"/>
        <end position="262"/>
    </location>
</feature>
<gene>
    <name evidence="4" type="ORF">Tco_0706115</name>
</gene>
<name>A0ABQ4Y6H1_9ASTR</name>
<keyword evidence="1" id="KW-0479">Metal-binding</keyword>
<dbReference type="InterPro" id="IPR036875">
    <property type="entry name" value="Znf_CCHC_sf"/>
</dbReference>
<organism evidence="4 5">
    <name type="scientific">Tanacetum coccineum</name>
    <dbReference type="NCBI Taxonomy" id="301880"/>
    <lineage>
        <taxon>Eukaryota</taxon>
        <taxon>Viridiplantae</taxon>
        <taxon>Streptophyta</taxon>
        <taxon>Embryophyta</taxon>
        <taxon>Tracheophyta</taxon>
        <taxon>Spermatophyta</taxon>
        <taxon>Magnoliopsida</taxon>
        <taxon>eudicotyledons</taxon>
        <taxon>Gunneridae</taxon>
        <taxon>Pentapetalae</taxon>
        <taxon>asterids</taxon>
        <taxon>campanulids</taxon>
        <taxon>Asterales</taxon>
        <taxon>Asteraceae</taxon>
        <taxon>Asteroideae</taxon>
        <taxon>Anthemideae</taxon>
        <taxon>Anthemidinae</taxon>
        <taxon>Tanacetum</taxon>
    </lineage>
</organism>
<keyword evidence="1" id="KW-0863">Zinc-finger</keyword>
<comment type="caution">
    <text evidence="4">The sequence shown here is derived from an EMBL/GenBank/DDBJ whole genome shotgun (WGS) entry which is preliminary data.</text>
</comment>
<dbReference type="InterPro" id="IPR001878">
    <property type="entry name" value="Znf_CCHC"/>
</dbReference>
<dbReference type="Gene3D" id="4.10.60.10">
    <property type="entry name" value="Zinc finger, CCHC-type"/>
    <property type="match status" value="1"/>
</dbReference>
<evidence type="ECO:0000256" key="2">
    <source>
        <dbReference type="SAM" id="MobiDB-lite"/>
    </source>
</evidence>
<evidence type="ECO:0000313" key="5">
    <source>
        <dbReference type="Proteomes" id="UP001151760"/>
    </source>
</evidence>
<dbReference type="EMBL" id="BQNB010010142">
    <property type="protein sequence ID" value="GJS73274.1"/>
    <property type="molecule type" value="Genomic_DNA"/>
</dbReference>
<keyword evidence="1" id="KW-0862">Zinc</keyword>
<dbReference type="SMART" id="SM00343">
    <property type="entry name" value="ZnF_C2HC"/>
    <property type="match status" value="1"/>
</dbReference>
<dbReference type="PROSITE" id="PS50158">
    <property type="entry name" value="ZF_CCHC"/>
    <property type="match status" value="1"/>
</dbReference>
<keyword evidence="5" id="KW-1185">Reference proteome</keyword>
<dbReference type="Proteomes" id="UP001151760">
    <property type="component" value="Unassembled WGS sequence"/>
</dbReference>
<dbReference type="Pfam" id="PF00098">
    <property type="entry name" value="zf-CCHC"/>
    <property type="match status" value="1"/>
</dbReference>
<accession>A0ABQ4Y6H1</accession>